<dbReference type="GO" id="GO:0048477">
    <property type="term" value="P:oogenesis"/>
    <property type="evidence" value="ECO:0007669"/>
    <property type="project" value="UniProtKB-ARBA"/>
</dbReference>
<dbReference type="CDD" id="cd19857">
    <property type="entry name" value="DSRM_STAU_rpt1"/>
    <property type="match status" value="1"/>
</dbReference>
<dbReference type="CDD" id="cd19859">
    <property type="entry name" value="DSRM_STAU_rpt3"/>
    <property type="match status" value="1"/>
</dbReference>
<evidence type="ECO:0000256" key="4">
    <source>
        <dbReference type="SAM" id="MobiDB-lite"/>
    </source>
</evidence>
<feature type="domain" description="DRBM" evidence="5">
    <location>
        <begin position="745"/>
        <end position="784"/>
    </location>
</feature>
<protein>
    <recommendedName>
        <fullName evidence="5">DRBM domain-containing protein</fullName>
    </recommendedName>
</protein>
<dbReference type="GO" id="GO:0003725">
    <property type="term" value="F:double-stranded RNA binding"/>
    <property type="evidence" value="ECO:0007669"/>
    <property type="project" value="TreeGrafter"/>
</dbReference>
<dbReference type="Gene3D" id="3.30.160.20">
    <property type="match status" value="4"/>
</dbReference>
<evidence type="ECO:0000256" key="3">
    <source>
        <dbReference type="PROSITE-ProRule" id="PRU00266"/>
    </source>
</evidence>
<dbReference type="GO" id="GO:0008298">
    <property type="term" value="P:intracellular mRNA localization"/>
    <property type="evidence" value="ECO:0007669"/>
    <property type="project" value="TreeGrafter"/>
</dbReference>
<feature type="region of interest" description="Disordered" evidence="4">
    <location>
        <begin position="167"/>
        <end position="203"/>
    </location>
</feature>
<feature type="region of interest" description="Disordered" evidence="4">
    <location>
        <begin position="525"/>
        <end position="555"/>
    </location>
</feature>
<keyword evidence="2 3" id="KW-0694">RNA-binding</keyword>
<dbReference type="GO" id="GO:0043025">
    <property type="term" value="C:neuronal cell body"/>
    <property type="evidence" value="ECO:0007669"/>
    <property type="project" value="TreeGrafter"/>
</dbReference>
<proteinExistence type="predicted"/>
<dbReference type="SMART" id="SM00358">
    <property type="entry name" value="DSRM"/>
    <property type="match status" value="3"/>
</dbReference>
<dbReference type="STRING" id="37001.A0A1A9WQG3"/>
<keyword evidence="7" id="KW-1185">Reference proteome</keyword>
<feature type="domain" description="DRBM" evidence="5">
    <location>
        <begin position="449"/>
        <end position="516"/>
    </location>
</feature>
<evidence type="ECO:0000313" key="7">
    <source>
        <dbReference type="Proteomes" id="UP000091820"/>
    </source>
</evidence>
<reference evidence="6" key="2">
    <citation type="submission" date="2020-05" db="UniProtKB">
        <authorList>
            <consortium name="EnsemblMetazoa"/>
        </authorList>
    </citation>
    <scope>IDENTIFICATION</scope>
    <source>
        <strain evidence="6">IAEA</strain>
    </source>
</reference>
<feature type="region of interest" description="Disordered" evidence="4">
    <location>
        <begin position="428"/>
        <end position="450"/>
    </location>
</feature>
<evidence type="ECO:0000256" key="2">
    <source>
        <dbReference type="ARBA" id="ARBA00022884"/>
    </source>
</evidence>
<dbReference type="AlphaFoldDB" id="A0A1A9WQG3"/>
<dbReference type="GO" id="GO:0098964">
    <property type="term" value="P:anterograde dendritic transport of messenger ribonucleoprotein complex"/>
    <property type="evidence" value="ECO:0007669"/>
    <property type="project" value="TreeGrafter"/>
</dbReference>
<feature type="compositionally biased region" description="Polar residues" evidence="4">
    <location>
        <begin position="699"/>
        <end position="727"/>
    </location>
</feature>
<dbReference type="SUPFAM" id="SSF54768">
    <property type="entry name" value="dsRNA-binding domain-like"/>
    <property type="match status" value="4"/>
</dbReference>
<dbReference type="GO" id="GO:0010468">
    <property type="term" value="P:regulation of gene expression"/>
    <property type="evidence" value="ECO:0007669"/>
    <property type="project" value="UniProtKB-ARBA"/>
</dbReference>
<feature type="domain" description="DRBM" evidence="5">
    <location>
        <begin position="393"/>
        <end position="426"/>
    </location>
</feature>
<evidence type="ECO:0000313" key="6">
    <source>
        <dbReference type="EnsemblMetazoa" id="GBRI028192-PA"/>
    </source>
</evidence>
<dbReference type="GO" id="GO:0032839">
    <property type="term" value="C:dendrite cytoplasm"/>
    <property type="evidence" value="ECO:0007669"/>
    <property type="project" value="GOC"/>
</dbReference>
<dbReference type="FunFam" id="3.30.160.20:FF:000007">
    <property type="entry name" value="Double-stranded RNA-binding protein Staufen homolog 1"/>
    <property type="match status" value="1"/>
</dbReference>
<reference evidence="7" key="1">
    <citation type="submission" date="2014-03" db="EMBL/GenBank/DDBJ databases">
        <authorList>
            <person name="Aksoy S."/>
            <person name="Warren W."/>
            <person name="Wilson R.K."/>
        </authorList>
    </citation>
    <scope>NUCLEOTIDE SEQUENCE [LARGE SCALE GENOMIC DNA]</scope>
    <source>
        <strain evidence="7">IAEA</strain>
    </source>
</reference>
<feature type="region of interest" description="Disordered" evidence="4">
    <location>
        <begin position="699"/>
        <end position="732"/>
    </location>
</feature>
<dbReference type="Pfam" id="PF00035">
    <property type="entry name" value="dsrm"/>
    <property type="match status" value="2"/>
</dbReference>
<dbReference type="CDD" id="cd19858">
    <property type="entry name" value="DSRM_STAU_rpt2"/>
    <property type="match status" value="1"/>
</dbReference>
<accession>A0A1A9WQG3</accession>
<dbReference type="GO" id="GO:0035418">
    <property type="term" value="P:protein localization to synapse"/>
    <property type="evidence" value="ECO:0007669"/>
    <property type="project" value="TreeGrafter"/>
</dbReference>
<feature type="domain" description="DRBM" evidence="5">
    <location>
        <begin position="239"/>
        <end position="288"/>
    </location>
</feature>
<dbReference type="PROSITE" id="PS50137">
    <property type="entry name" value="DS_RBD"/>
    <property type="match status" value="4"/>
</dbReference>
<evidence type="ECO:0000259" key="5">
    <source>
        <dbReference type="PROSITE" id="PS50137"/>
    </source>
</evidence>
<dbReference type="GO" id="GO:0003729">
    <property type="term" value="F:mRNA binding"/>
    <property type="evidence" value="ECO:0007669"/>
    <property type="project" value="TreeGrafter"/>
</dbReference>
<dbReference type="Proteomes" id="UP000091820">
    <property type="component" value="Unassembled WGS sequence"/>
</dbReference>
<dbReference type="VEuPathDB" id="VectorBase:GBRI028192"/>
<evidence type="ECO:0000256" key="1">
    <source>
        <dbReference type="ARBA" id="ARBA00022737"/>
    </source>
</evidence>
<dbReference type="Pfam" id="PF16482">
    <property type="entry name" value="Staufen_C"/>
    <property type="match status" value="1"/>
</dbReference>
<dbReference type="EnsemblMetazoa" id="GBRI028192-RA">
    <property type="protein sequence ID" value="GBRI028192-PA"/>
    <property type="gene ID" value="GBRI028192"/>
</dbReference>
<name>A0A1A9WQG3_9MUSC</name>
<dbReference type="PANTHER" id="PTHR46054">
    <property type="entry name" value="MATERNAL EFFECT PROTEIN STAUFEN"/>
    <property type="match status" value="1"/>
</dbReference>
<sequence>MRAYMITLSHVLKRSRNTECNNTQSAAVRLNIEERQFPGEIPDIPQPQELHQSNYLLRSNDRSVHYANKRYGTIQQAQCSSSEIPEDEYSKANLVTNPDEEETNNQLRYRKHRGKASHNYNNAKSVIPIQECKNSSNQAEEGSEEAINFDSTLNGELRKASPIADVDIDKENNPNNIPDDKCENWNTEHHGDESKTTTELIEDSKKENETALDATFEEKNTSEKTPMCLLNDLARYNKYRLTNEIGPAHCKRFTVTLKLGDEQYVAEGCKIKQAQHMAAKEAILKTKYKHPVPKTNRRNNEFGVTPTVELNALAMKMGQQTYYLVDPREMPNQPPQPLPIPPHFTLAHPRHNQHNFPSRFQPRFPIVPPNVITRPPLHQINHFLPPPPTPCKITLIVGQEKFIGTGKTLQQAKHDAAAQALQVIKAKINDQEQSSKEEKDDGDEKSGKSPISVVFEIGSKRGLPVDFKVLREEGPAHMRKFTTACVVGSIATEGEGTGKKNSKKRAAQKMLEELRKLPPLEPAASPVKRHKLKTSERKVQKRYGNKPGQPMTDKSNPIVKLLQWHQVHGEKEPIFELITEDSNKEKPHLLISMDVETQYNNQSNLNPAKELDVTSEEKARIPTKQPRSLSLDTIEEELVSANNKVPGILVLKQTKDKKDQKEMTSNKSCETEADCVETKNNENKLECVNDTFEKRSIESNNKVGAVSSDTNSDSASKNDHNNGNSKKCIQPKVSYNDYPKGNHNEFLSIIMLSTNPPQICHGIGTNSEESREDAARNALKILSEMGLNHMKGN</sequence>
<dbReference type="CDD" id="cd19861">
    <property type="entry name" value="DSRM_STAU_rpt5"/>
    <property type="match status" value="1"/>
</dbReference>
<keyword evidence="1" id="KW-0677">Repeat</keyword>
<dbReference type="GO" id="GO:0010494">
    <property type="term" value="C:cytoplasmic stress granule"/>
    <property type="evidence" value="ECO:0007669"/>
    <property type="project" value="TreeGrafter"/>
</dbReference>
<feature type="compositionally biased region" description="Basic and acidic residues" evidence="4">
    <location>
        <begin position="428"/>
        <end position="447"/>
    </location>
</feature>
<organism evidence="6 7">
    <name type="scientific">Glossina brevipalpis</name>
    <dbReference type="NCBI Taxonomy" id="37001"/>
    <lineage>
        <taxon>Eukaryota</taxon>
        <taxon>Metazoa</taxon>
        <taxon>Ecdysozoa</taxon>
        <taxon>Arthropoda</taxon>
        <taxon>Hexapoda</taxon>
        <taxon>Insecta</taxon>
        <taxon>Pterygota</taxon>
        <taxon>Neoptera</taxon>
        <taxon>Endopterygota</taxon>
        <taxon>Diptera</taxon>
        <taxon>Brachycera</taxon>
        <taxon>Muscomorpha</taxon>
        <taxon>Hippoboscoidea</taxon>
        <taxon>Glossinidae</taxon>
        <taxon>Glossina</taxon>
    </lineage>
</organism>
<dbReference type="InterPro" id="IPR051740">
    <property type="entry name" value="DRBM-containing_protein"/>
</dbReference>
<dbReference type="GO" id="GO:0005886">
    <property type="term" value="C:plasma membrane"/>
    <property type="evidence" value="ECO:0007669"/>
    <property type="project" value="TreeGrafter"/>
</dbReference>
<dbReference type="InterPro" id="IPR014720">
    <property type="entry name" value="dsRBD_dom"/>
</dbReference>
<dbReference type="InterPro" id="IPR032478">
    <property type="entry name" value="Staufen_C"/>
</dbReference>
<dbReference type="PANTHER" id="PTHR46054:SF3">
    <property type="entry name" value="MATERNAL EFFECT PROTEIN STAUFEN"/>
    <property type="match status" value="1"/>
</dbReference>